<sequence length="90" mass="9753">MQRLSVVRLTGNEGRVGDERGRESLGGGGKMQRGRKSQSAQNGTEKKLEYEERAEERAGVGRKFIHDGAAASDLCPGNGRNTALSPTFYI</sequence>
<evidence type="ECO:0000313" key="3">
    <source>
        <dbReference type="Proteomes" id="UP000324222"/>
    </source>
</evidence>
<evidence type="ECO:0000313" key="2">
    <source>
        <dbReference type="EMBL" id="MPC53418.1"/>
    </source>
</evidence>
<dbReference type="EMBL" id="VSRR010011608">
    <property type="protein sequence ID" value="MPC53418.1"/>
    <property type="molecule type" value="Genomic_DNA"/>
</dbReference>
<feature type="region of interest" description="Disordered" evidence="1">
    <location>
        <begin position="69"/>
        <end position="90"/>
    </location>
</feature>
<organism evidence="2 3">
    <name type="scientific">Portunus trituberculatus</name>
    <name type="common">Swimming crab</name>
    <name type="synonym">Neptunus trituberculatus</name>
    <dbReference type="NCBI Taxonomy" id="210409"/>
    <lineage>
        <taxon>Eukaryota</taxon>
        <taxon>Metazoa</taxon>
        <taxon>Ecdysozoa</taxon>
        <taxon>Arthropoda</taxon>
        <taxon>Crustacea</taxon>
        <taxon>Multicrustacea</taxon>
        <taxon>Malacostraca</taxon>
        <taxon>Eumalacostraca</taxon>
        <taxon>Eucarida</taxon>
        <taxon>Decapoda</taxon>
        <taxon>Pleocyemata</taxon>
        <taxon>Brachyura</taxon>
        <taxon>Eubrachyura</taxon>
        <taxon>Portunoidea</taxon>
        <taxon>Portunidae</taxon>
        <taxon>Portuninae</taxon>
        <taxon>Portunus</taxon>
    </lineage>
</organism>
<feature type="compositionally biased region" description="Polar residues" evidence="1">
    <location>
        <begin position="79"/>
        <end position="90"/>
    </location>
</feature>
<keyword evidence="3" id="KW-1185">Reference proteome</keyword>
<comment type="caution">
    <text evidence="2">The sequence shown here is derived from an EMBL/GenBank/DDBJ whole genome shotgun (WGS) entry which is preliminary data.</text>
</comment>
<protein>
    <submittedName>
        <fullName evidence="2">Uncharacterized protein</fullName>
    </submittedName>
</protein>
<reference evidence="2 3" key="1">
    <citation type="submission" date="2019-05" db="EMBL/GenBank/DDBJ databases">
        <title>Another draft genome of Portunus trituberculatus and its Hox gene families provides insights of decapod evolution.</title>
        <authorList>
            <person name="Jeong J.-H."/>
            <person name="Song I."/>
            <person name="Kim S."/>
            <person name="Choi T."/>
            <person name="Kim D."/>
            <person name="Ryu S."/>
            <person name="Kim W."/>
        </authorList>
    </citation>
    <scope>NUCLEOTIDE SEQUENCE [LARGE SCALE GENOMIC DNA]</scope>
    <source>
        <tissue evidence="2">Muscle</tissue>
    </source>
</reference>
<feature type="compositionally biased region" description="Basic and acidic residues" evidence="1">
    <location>
        <begin position="44"/>
        <end position="54"/>
    </location>
</feature>
<dbReference type="AlphaFoldDB" id="A0A5B7G8G9"/>
<feature type="region of interest" description="Disordered" evidence="1">
    <location>
        <begin position="1"/>
        <end position="54"/>
    </location>
</feature>
<evidence type="ECO:0000256" key="1">
    <source>
        <dbReference type="SAM" id="MobiDB-lite"/>
    </source>
</evidence>
<name>A0A5B7G8G9_PORTR</name>
<gene>
    <name evidence="2" type="ORF">E2C01_047308</name>
</gene>
<proteinExistence type="predicted"/>
<dbReference type="Proteomes" id="UP000324222">
    <property type="component" value="Unassembled WGS sequence"/>
</dbReference>
<accession>A0A5B7G8G9</accession>